<keyword evidence="2" id="KW-1185">Reference proteome</keyword>
<name>A0A0D3D5S7_BRAOL</name>
<dbReference type="HOGENOM" id="CLU_3144832_0_0_1"/>
<accession>A0A0D3D5S7</accession>
<organism evidence="1 2">
    <name type="scientific">Brassica oleracea var. oleracea</name>
    <dbReference type="NCBI Taxonomy" id="109376"/>
    <lineage>
        <taxon>Eukaryota</taxon>
        <taxon>Viridiplantae</taxon>
        <taxon>Streptophyta</taxon>
        <taxon>Embryophyta</taxon>
        <taxon>Tracheophyta</taxon>
        <taxon>Spermatophyta</taxon>
        <taxon>Magnoliopsida</taxon>
        <taxon>eudicotyledons</taxon>
        <taxon>Gunneridae</taxon>
        <taxon>Pentapetalae</taxon>
        <taxon>rosids</taxon>
        <taxon>malvids</taxon>
        <taxon>Brassicales</taxon>
        <taxon>Brassicaceae</taxon>
        <taxon>Brassiceae</taxon>
        <taxon>Brassica</taxon>
    </lineage>
</organism>
<dbReference type="Proteomes" id="UP000032141">
    <property type="component" value="Chromosome C7"/>
</dbReference>
<dbReference type="AlphaFoldDB" id="A0A0D3D5S7"/>
<reference evidence="1" key="2">
    <citation type="submission" date="2015-03" db="UniProtKB">
        <authorList>
            <consortium name="EnsemblPlants"/>
        </authorList>
    </citation>
    <scope>IDENTIFICATION</scope>
</reference>
<proteinExistence type="predicted"/>
<sequence length="49" mass="5757">MLHHPVMIIGEDDVVDVVETVIMVVEEDEEEDSVHMRIMRTYTKMKVAR</sequence>
<evidence type="ECO:0000313" key="2">
    <source>
        <dbReference type="Proteomes" id="UP000032141"/>
    </source>
</evidence>
<evidence type="ECO:0000313" key="1">
    <source>
        <dbReference type="EnsemblPlants" id="Bo7g043560.1"/>
    </source>
</evidence>
<dbReference type="Gramene" id="Bo7g043560.1">
    <property type="protein sequence ID" value="Bo7g043560.1"/>
    <property type="gene ID" value="Bo7g043560"/>
</dbReference>
<dbReference type="EnsemblPlants" id="Bo7g043560.1">
    <property type="protein sequence ID" value="Bo7g043560.1"/>
    <property type="gene ID" value="Bo7g043560"/>
</dbReference>
<reference evidence="1 2" key="1">
    <citation type="journal article" date="2014" name="Genome Biol.">
        <title>Transcriptome and methylome profiling reveals relics of genome dominance in the mesopolyploid Brassica oleracea.</title>
        <authorList>
            <person name="Parkin I.A."/>
            <person name="Koh C."/>
            <person name="Tang H."/>
            <person name="Robinson S.J."/>
            <person name="Kagale S."/>
            <person name="Clarke W.E."/>
            <person name="Town C.D."/>
            <person name="Nixon J."/>
            <person name="Krishnakumar V."/>
            <person name="Bidwell S.L."/>
            <person name="Denoeud F."/>
            <person name="Belcram H."/>
            <person name="Links M.G."/>
            <person name="Just J."/>
            <person name="Clarke C."/>
            <person name="Bender T."/>
            <person name="Huebert T."/>
            <person name="Mason A.S."/>
            <person name="Pires J.C."/>
            <person name="Barker G."/>
            <person name="Moore J."/>
            <person name="Walley P.G."/>
            <person name="Manoli S."/>
            <person name="Batley J."/>
            <person name="Edwards D."/>
            <person name="Nelson M.N."/>
            <person name="Wang X."/>
            <person name="Paterson A.H."/>
            <person name="King G."/>
            <person name="Bancroft I."/>
            <person name="Chalhoub B."/>
            <person name="Sharpe A.G."/>
        </authorList>
    </citation>
    <scope>NUCLEOTIDE SEQUENCE</scope>
    <source>
        <strain evidence="1 2">cv. TO1000</strain>
    </source>
</reference>
<protein>
    <submittedName>
        <fullName evidence="1">Uncharacterized protein</fullName>
    </submittedName>
</protein>